<keyword evidence="9" id="KW-1185">Reference proteome</keyword>
<dbReference type="GO" id="GO:0005829">
    <property type="term" value="C:cytosol"/>
    <property type="evidence" value="ECO:0007669"/>
    <property type="project" value="TreeGrafter"/>
</dbReference>
<sequence length="413" mass="44579">MYFRLLRPCYRAPQVQRRPRIQLCPFTFPNRLTAKSISGGAWVKTGSPACFDLRSDTMTAPTHAMLEAIQNCTLQDDVMQEDATTNNLEQHLAELTGKEAGLFTLSGTMGNQLAMRALLTQPPYAVLSDSRSHIVMYEAGSASSLSGAMMVRVTPSNGMHLTLEDIIPHVTLGDDIHTCPTRVISLENTLDGLIFPPSEISRIAAFASEHSIKLHCDGARLWEAVAAGSGTLRELCTPFDTVTMCFSKGLGAPAGSILVGSASVIKHARWTRKAIGGGVRQPGLLTAAARVAVDTTFGVGPGGEGGKLKAVHEVARKVESLWAGFGGKVTCPVHTNMVWLDLAAAGCSDARFVGLMEAEQLKAFGSRLVVHHQVVEMADQVLEKLERVFRRATDRSEGDPGTRKGQKNMYKLH</sequence>
<reference evidence="8 9" key="1">
    <citation type="journal article" date="2013" name="Fungal Biol.">
        <title>Analysis of microsatellite markers in the genome of the plant pathogen Ceratocystis fimbriata.</title>
        <authorList>
            <person name="Simpson M.C."/>
            <person name="Wilken P.M."/>
            <person name="Coetzee M.P."/>
            <person name="Wingfield M.J."/>
            <person name="Wingfield B.D."/>
        </authorList>
    </citation>
    <scope>NUCLEOTIDE SEQUENCE [LARGE SCALE GENOMIC DNA]</scope>
    <source>
        <strain evidence="8 9">CBS 114723</strain>
    </source>
</reference>
<gene>
    <name evidence="8" type="primary">vrtJ</name>
    <name evidence="8" type="ORF">CFIMG_001702RA</name>
</gene>
<organism evidence="8 9">
    <name type="scientific">Ceratocystis fimbriata CBS 114723</name>
    <dbReference type="NCBI Taxonomy" id="1035309"/>
    <lineage>
        <taxon>Eukaryota</taxon>
        <taxon>Fungi</taxon>
        <taxon>Dikarya</taxon>
        <taxon>Ascomycota</taxon>
        <taxon>Pezizomycotina</taxon>
        <taxon>Sordariomycetes</taxon>
        <taxon>Hypocreomycetidae</taxon>
        <taxon>Microascales</taxon>
        <taxon>Ceratocystidaceae</taxon>
        <taxon>Ceratocystis</taxon>
    </lineage>
</organism>
<dbReference type="Gene3D" id="3.90.1150.10">
    <property type="entry name" value="Aspartate Aminotransferase, domain 1"/>
    <property type="match status" value="1"/>
</dbReference>
<evidence type="ECO:0000259" key="7">
    <source>
        <dbReference type="Pfam" id="PF01212"/>
    </source>
</evidence>
<dbReference type="AlphaFoldDB" id="A0A2C5XI77"/>
<dbReference type="InterPro" id="IPR015422">
    <property type="entry name" value="PyrdxlP-dep_Trfase_small"/>
</dbReference>
<dbReference type="InterPro" id="IPR015424">
    <property type="entry name" value="PyrdxlP-dep_Trfase"/>
</dbReference>
<evidence type="ECO:0000256" key="6">
    <source>
        <dbReference type="SAM" id="MobiDB-lite"/>
    </source>
</evidence>
<dbReference type="InterPro" id="IPR015421">
    <property type="entry name" value="PyrdxlP-dep_Trfase_major"/>
</dbReference>
<dbReference type="PANTHER" id="PTHR48097">
    <property type="entry name" value="L-THREONINE ALDOLASE-RELATED"/>
    <property type="match status" value="1"/>
</dbReference>
<reference evidence="8 9" key="2">
    <citation type="journal article" date="2013" name="IMA Fungus">
        <title>IMA Genome-F 1: Ceratocystis fimbriata: Draft nuclear genome sequence for the plant pathogen, Ceratocystis fimbriata.</title>
        <authorList>
            <person name="Wilken P.M."/>
            <person name="Steenkamp E.T."/>
            <person name="Wingfield M.J."/>
            <person name="de Beer Z.W."/>
            <person name="Wingfield B.D."/>
        </authorList>
    </citation>
    <scope>NUCLEOTIDE SEQUENCE [LARGE SCALE GENOMIC DNA]</scope>
    <source>
        <strain evidence="8 9">CBS 114723</strain>
    </source>
</reference>
<dbReference type="Proteomes" id="UP000222788">
    <property type="component" value="Unassembled WGS sequence"/>
</dbReference>
<keyword evidence="4" id="KW-0456">Lyase</keyword>
<dbReference type="PIRSF" id="PIRSF017617">
    <property type="entry name" value="Thr_aldolase"/>
    <property type="match status" value="1"/>
</dbReference>
<name>A0A2C5XI77_9PEZI</name>
<dbReference type="SUPFAM" id="SSF53383">
    <property type="entry name" value="PLP-dependent transferases"/>
    <property type="match status" value="1"/>
</dbReference>
<evidence type="ECO:0000256" key="5">
    <source>
        <dbReference type="PIRSR" id="PIRSR017617-1"/>
    </source>
</evidence>
<protein>
    <submittedName>
        <fullName evidence="8">Aldolase vrtJ</fullName>
    </submittedName>
</protein>
<dbReference type="GO" id="GO:0006545">
    <property type="term" value="P:glycine biosynthetic process"/>
    <property type="evidence" value="ECO:0007669"/>
    <property type="project" value="TreeGrafter"/>
</dbReference>
<feature type="region of interest" description="Disordered" evidence="6">
    <location>
        <begin position="392"/>
        <end position="413"/>
    </location>
</feature>
<dbReference type="GO" id="GO:0006567">
    <property type="term" value="P:L-threonine catabolic process"/>
    <property type="evidence" value="ECO:0007669"/>
    <property type="project" value="TreeGrafter"/>
</dbReference>
<evidence type="ECO:0000256" key="2">
    <source>
        <dbReference type="ARBA" id="ARBA00006966"/>
    </source>
</evidence>
<dbReference type="EMBL" id="APWK03000004">
    <property type="protein sequence ID" value="PHH56065.1"/>
    <property type="molecule type" value="Genomic_DNA"/>
</dbReference>
<evidence type="ECO:0000313" key="8">
    <source>
        <dbReference type="EMBL" id="PHH56065.1"/>
    </source>
</evidence>
<evidence type="ECO:0000256" key="1">
    <source>
        <dbReference type="ARBA" id="ARBA00001933"/>
    </source>
</evidence>
<evidence type="ECO:0000313" key="9">
    <source>
        <dbReference type="Proteomes" id="UP000222788"/>
    </source>
</evidence>
<evidence type="ECO:0000256" key="3">
    <source>
        <dbReference type="ARBA" id="ARBA00022898"/>
    </source>
</evidence>
<dbReference type="Pfam" id="PF01212">
    <property type="entry name" value="Beta_elim_lyase"/>
    <property type="match status" value="1"/>
</dbReference>
<dbReference type="GO" id="GO:0008732">
    <property type="term" value="F:L-allo-threonine aldolase activity"/>
    <property type="evidence" value="ECO:0007669"/>
    <property type="project" value="TreeGrafter"/>
</dbReference>
<feature type="modified residue" description="N6-(pyridoxal phosphate)lysine" evidence="5">
    <location>
        <position position="248"/>
    </location>
</feature>
<feature type="compositionally biased region" description="Basic and acidic residues" evidence="6">
    <location>
        <begin position="392"/>
        <end position="402"/>
    </location>
</feature>
<dbReference type="Gene3D" id="3.40.640.10">
    <property type="entry name" value="Type I PLP-dependent aspartate aminotransferase-like (Major domain)"/>
    <property type="match status" value="1"/>
</dbReference>
<dbReference type="STRING" id="1035309.A0A2C5XI77"/>
<dbReference type="PANTHER" id="PTHR48097:SF9">
    <property type="entry name" value="L-THREONINE ALDOLASE"/>
    <property type="match status" value="1"/>
</dbReference>
<comment type="cofactor">
    <cofactor evidence="1">
        <name>pyridoxal 5'-phosphate</name>
        <dbReference type="ChEBI" id="CHEBI:597326"/>
    </cofactor>
</comment>
<accession>A0A2C5XI77</accession>
<comment type="similarity">
    <text evidence="2">Belongs to the threonine aldolase family.</text>
</comment>
<comment type="caution">
    <text evidence="8">The sequence shown here is derived from an EMBL/GenBank/DDBJ whole genome shotgun (WGS) entry which is preliminary data.</text>
</comment>
<dbReference type="NCBIfam" id="NF041359">
    <property type="entry name" value="GntG_guanitoxin"/>
    <property type="match status" value="1"/>
</dbReference>
<dbReference type="InterPro" id="IPR001597">
    <property type="entry name" value="ArAA_b-elim_lyase/Thr_aldolase"/>
</dbReference>
<feature type="domain" description="Aromatic amino acid beta-eliminating lyase/threonine aldolase" evidence="7">
    <location>
        <begin position="52"/>
        <end position="344"/>
    </location>
</feature>
<feature type="compositionally biased region" description="Basic residues" evidence="6">
    <location>
        <begin position="404"/>
        <end position="413"/>
    </location>
</feature>
<dbReference type="InterPro" id="IPR023603">
    <property type="entry name" value="Low_specificity_L-TA-like"/>
</dbReference>
<dbReference type="FunFam" id="3.40.640.10:FF:000030">
    <property type="entry name" value="Low-specificity L-threonine aldolase"/>
    <property type="match status" value="1"/>
</dbReference>
<dbReference type="OrthoDB" id="10261951at2759"/>
<keyword evidence="3" id="KW-0663">Pyridoxal phosphate</keyword>
<evidence type="ECO:0000256" key="4">
    <source>
        <dbReference type="ARBA" id="ARBA00023239"/>
    </source>
</evidence>
<proteinExistence type="inferred from homology"/>